<dbReference type="Pfam" id="PF00041">
    <property type="entry name" value="fn3"/>
    <property type="match status" value="1"/>
</dbReference>
<comment type="caution">
    <text evidence="5">The sequence shown here is derived from an EMBL/GenBank/DDBJ whole genome shotgun (WGS) entry which is preliminary data.</text>
</comment>
<dbReference type="Proteomes" id="UP000030011">
    <property type="component" value="Unassembled WGS sequence"/>
</dbReference>
<dbReference type="GO" id="GO:0000272">
    <property type="term" value="P:polysaccharide catabolic process"/>
    <property type="evidence" value="ECO:0007669"/>
    <property type="project" value="UniProtKB-KW"/>
</dbReference>
<proteinExistence type="predicted"/>
<evidence type="ECO:0000256" key="2">
    <source>
        <dbReference type="ARBA" id="ARBA00023326"/>
    </source>
</evidence>
<evidence type="ECO:0000256" key="3">
    <source>
        <dbReference type="SAM" id="SignalP"/>
    </source>
</evidence>
<keyword evidence="3" id="KW-0732">Signal</keyword>
<dbReference type="SUPFAM" id="SSF49265">
    <property type="entry name" value="Fibronectin type III"/>
    <property type="match status" value="2"/>
</dbReference>
<dbReference type="CDD" id="cd00063">
    <property type="entry name" value="FN3"/>
    <property type="match status" value="1"/>
</dbReference>
<dbReference type="eggNOG" id="COG3170">
    <property type="taxonomic scope" value="Bacteria"/>
</dbReference>
<dbReference type="SMART" id="SM00060">
    <property type="entry name" value="FN3"/>
    <property type="match status" value="2"/>
</dbReference>
<dbReference type="Gene3D" id="2.60.40.10">
    <property type="entry name" value="Immunoglobulins"/>
    <property type="match status" value="1"/>
</dbReference>
<keyword evidence="1" id="KW-0326">Glycosidase</keyword>
<dbReference type="AlphaFoldDB" id="A0A0A0JSD7"/>
<gene>
    <name evidence="5" type="ORF">N803_02440</name>
</gene>
<dbReference type="GO" id="GO:0016020">
    <property type="term" value="C:membrane"/>
    <property type="evidence" value="ECO:0007669"/>
    <property type="project" value="UniProtKB-SubCell"/>
</dbReference>
<evidence type="ECO:0000313" key="6">
    <source>
        <dbReference type="Proteomes" id="UP000030011"/>
    </source>
</evidence>
<evidence type="ECO:0000313" key="5">
    <source>
        <dbReference type="EMBL" id="KGN39614.1"/>
    </source>
</evidence>
<feature type="domain" description="Fibronectin type-III" evidence="4">
    <location>
        <begin position="52"/>
        <end position="142"/>
    </location>
</feature>
<evidence type="ECO:0000259" key="4">
    <source>
        <dbReference type="PROSITE" id="PS50853"/>
    </source>
</evidence>
<protein>
    <recommendedName>
        <fullName evidence="4">Fibronectin type-III domain-containing protein</fullName>
    </recommendedName>
</protein>
<name>A0A0A0JSD7_9MICO</name>
<keyword evidence="2" id="KW-0624">Polysaccharide degradation</keyword>
<feature type="signal peptide" evidence="3">
    <location>
        <begin position="1"/>
        <end position="26"/>
    </location>
</feature>
<dbReference type="eggNOG" id="COG4932">
    <property type="taxonomic scope" value="Bacteria"/>
</dbReference>
<keyword evidence="6" id="KW-1185">Reference proteome</keyword>
<dbReference type="InterPro" id="IPR013783">
    <property type="entry name" value="Ig-like_fold"/>
</dbReference>
<reference evidence="5 6" key="1">
    <citation type="submission" date="2013-08" db="EMBL/GenBank/DDBJ databases">
        <title>The genome sequence of Knoellia subterranea.</title>
        <authorList>
            <person name="Zhu W."/>
            <person name="Wang G."/>
        </authorList>
    </citation>
    <scope>NUCLEOTIDE SEQUENCE [LARGE SCALE GENOMIC DNA]</scope>
    <source>
        <strain evidence="5 6">KCTC 19937</strain>
    </source>
</reference>
<dbReference type="GO" id="GO:0016798">
    <property type="term" value="F:hydrolase activity, acting on glycosyl bonds"/>
    <property type="evidence" value="ECO:0007669"/>
    <property type="project" value="UniProtKB-KW"/>
</dbReference>
<sequence length="689" mass="72184">MLERTTRTIWMATVLMSLLAWGQPHAATAAGPGDGLAATGVRSEALVGTPSAPREVGIEATARGALTVRWASPEDDGGAPVTGYRLVLNPGARSVLVGPDARTYTFTGLADDSEYTFSVTAANSLGQGVPYEYYWPTRTWGLPATPAVGRVTAYRTTVNVEWYWTSTSSPIDDFVVTDLSTRRSLIVPRPAQGRTATVLFDSMDPTIGHSFVVTARNVVGSSDTSGPSETVYVTTEPQAPVITGEIRPNGDVFVSWLRPLGYDRIDLYEVCQHRLDGATVRCQRTRYGDWTFTDSRAGQTFGYTVRASGELGFGPVSQEIRLTTSTGFGSGYHPVTPRRVLDTRYGTGAPKRAVGPGEIVNLLVPSLPAGTRTVTLNLTATGSTASTYLQAWASGSVRPAASNLNVAPGQTVASLVTVPVGSDGRILLRNNTGFVQVIADLAGYTTPTGGSVAVAHPGTRLVDTRTGIGTLPGKLRAGGTLSFGAQSEAGYPEPTAVIVNITATGATSRTHLTAYPSNATQPTASNLNVAAGETVANLAVVRLDDRGHADLTNFAGETHVIIDLVAVYAVDTGAGFIATAPTRAMDTRIGLGAPGAVGSTPVSLALPDVPLGARAVMLRTTVTGANRSGYMQTHPEFSLSGASTLNFRAQQTVGNSTVVPVDARGVVRFSVPEGVQAHLIVDVAGYYRR</sequence>
<dbReference type="InterPro" id="IPR003961">
    <property type="entry name" value="FN3_dom"/>
</dbReference>
<dbReference type="PROSITE" id="PS50853">
    <property type="entry name" value="FN3"/>
    <property type="match status" value="1"/>
</dbReference>
<dbReference type="STRING" id="1385521.N803_02440"/>
<organism evidence="5 6">
    <name type="scientific">Knoellia subterranea KCTC 19937</name>
    <dbReference type="NCBI Taxonomy" id="1385521"/>
    <lineage>
        <taxon>Bacteria</taxon>
        <taxon>Bacillati</taxon>
        <taxon>Actinomycetota</taxon>
        <taxon>Actinomycetes</taxon>
        <taxon>Micrococcales</taxon>
        <taxon>Intrasporangiaceae</taxon>
        <taxon>Knoellia</taxon>
    </lineage>
</organism>
<evidence type="ECO:0000256" key="1">
    <source>
        <dbReference type="ARBA" id="ARBA00023295"/>
    </source>
</evidence>
<dbReference type="PANTHER" id="PTHR46957:SF3">
    <property type="entry name" value="CYTOKINE RECEPTOR"/>
    <property type="match status" value="1"/>
</dbReference>
<feature type="chain" id="PRO_5038377845" description="Fibronectin type-III domain-containing protein" evidence="3">
    <location>
        <begin position="27"/>
        <end position="689"/>
    </location>
</feature>
<accession>A0A0A0JSD7</accession>
<keyword evidence="1" id="KW-0378">Hydrolase</keyword>
<dbReference type="InterPro" id="IPR036116">
    <property type="entry name" value="FN3_sf"/>
</dbReference>
<dbReference type="EMBL" id="AVPK01000001">
    <property type="protein sequence ID" value="KGN39614.1"/>
    <property type="molecule type" value="Genomic_DNA"/>
</dbReference>
<dbReference type="PANTHER" id="PTHR46957">
    <property type="entry name" value="CYTOKINE RECEPTOR"/>
    <property type="match status" value="1"/>
</dbReference>
<keyword evidence="2" id="KW-0119">Carbohydrate metabolism</keyword>
<dbReference type="InterPro" id="IPR050713">
    <property type="entry name" value="RTP_Phos/Ushers"/>
</dbReference>